<evidence type="ECO:0000313" key="3">
    <source>
        <dbReference type="EMBL" id="KAF6823677.1"/>
    </source>
</evidence>
<dbReference type="Pfam" id="PF00106">
    <property type="entry name" value="adh_short"/>
    <property type="match status" value="1"/>
</dbReference>
<dbReference type="InterPro" id="IPR036291">
    <property type="entry name" value="NAD(P)-bd_dom_sf"/>
</dbReference>
<reference evidence="3" key="1">
    <citation type="journal article" date="2020" name="Phytopathology">
        <title>Genome Sequence Resources of Colletotrichum truncatum, C. plurivorum, C. musicola, and C. sojae: Four Species Pathogenic to Soybean (Glycine max).</title>
        <authorList>
            <person name="Rogerio F."/>
            <person name="Boufleur T.R."/>
            <person name="Ciampi-Guillardi M."/>
            <person name="Sukno S.A."/>
            <person name="Thon M.R."/>
            <person name="Massola Junior N.S."/>
            <person name="Baroncelli R."/>
        </authorList>
    </citation>
    <scope>NUCLEOTIDE SEQUENCE</scope>
    <source>
        <strain evidence="3">LFN0074</strain>
    </source>
</reference>
<keyword evidence="4" id="KW-1185">Reference proteome</keyword>
<evidence type="ECO:0000313" key="4">
    <source>
        <dbReference type="Proteomes" id="UP000639643"/>
    </source>
</evidence>
<dbReference type="EMBL" id="WIGM01000494">
    <property type="protein sequence ID" value="KAF6823677.1"/>
    <property type="molecule type" value="Genomic_DNA"/>
</dbReference>
<protein>
    <submittedName>
        <fullName evidence="3">Short-chain dehydrogenase</fullName>
    </submittedName>
</protein>
<keyword evidence="1" id="KW-0560">Oxidoreductase</keyword>
<accession>A0A8H6K261</accession>
<dbReference type="InterPro" id="IPR002347">
    <property type="entry name" value="SDR_fam"/>
</dbReference>
<dbReference type="OrthoDB" id="191139at2759"/>
<gene>
    <name evidence="3" type="ORF">CMUS01_10590</name>
</gene>
<dbReference type="AlphaFoldDB" id="A0A8H6K261"/>
<dbReference type="PANTHER" id="PTHR43157">
    <property type="entry name" value="PHOSPHATIDYLINOSITOL-GLYCAN BIOSYNTHESIS CLASS F PROTEIN-RELATED"/>
    <property type="match status" value="1"/>
</dbReference>
<dbReference type="Proteomes" id="UP000639643">
    <property type="component" value="Unassembled WGS sequence"/>
</dbReference>
<feature type="region of interest" description="Disordered" evidence="2">
    <location>
        <begin position="1"/>
        <end position="31"/>
    </location>
</feature>
<dbReference type="GO" id="GO:0016491">
    <property type="term" value="F:oxidoreductase activity"/>
    <property type="evidence" value="ECO:0007669"/>
    <property type="project" value="UniProtKB-KW"/>
</dbReference>
<evidence type="ECO:0000256" key="2">
    <source>
        <dbReference type="SAM" id="MobiDB-lite"/>
    </source>
</evidence>
<dbReference type="PANTHER" id="PTHR43157:SF31">
    <property type="entry name" value="PHOSPHATIDYLINOSITOL-GLYCAN BIOSYNTHESIS CLASS F PROTEIN"/>
    <property type="match status" value="1"/>
</dbReference>
<feature type="compositionally biased region" description="Basic and acidic residues" evidence="2">
    <location>
        <begin position="1"/>
        <end position="10"/>
    </location>
</feature>
<organism evidence="3 4">
    <name type="scientific">Colletotrichum musicola</name>
    <dbReference type="NCBI Taxonomy" id="2175873"/>
    <lineage>
        <taxon>Eukaryota</taxon>
        <taxon>Fungi</taxon>
        <taxon>Dikarya</taxon>
        <taxon>Ascomycota</taxon>
        <taxon>Pezizomycotina</taxon>
        <taxon>Sordariomycetes</taxon>
        <taxon>Hypocreomycetidae</taxon>
        <taxon>Glomerellales</taxon>
        <taxon>Glomerellaceae</taxon>
        <taxon>Colletotrichum</taxon>
        <taxon>Colletotrichum orchidearum species complex</taxon>
    </lineage>
</organism>
<dbReference type="PRINTS" id="PR00081">
    <property type="entry name" value="GDHRDH"/>
</dbReference>
<evidence type="ECO:0000256" key="1">
    <source>
        <dbReference type="ARBA" id="ARBA00023002"/>
    </source>
</evidence>
<sequence>MPQCKDKEDQGPGITSRLRNAFPPKPTFTEADVPDQSNKVFMVTGGSGGLGKELAKMLYEKNAKVYIAARSEDKSTATIAEIKALHPHSRGQLVFLRLDLNDLSTIERSAREFLSKENRLDVLWNNAGVMTPPQGSKTAQGYELQLGVNALAPFLFTHFLRPVLAAAGSARVIWVASSAAFFAPTPAIDFGNMDYAKDESPMDKYARSKAGTILLATEFARRNAADGIFSISLDPGISLTDLQRTFTGFQKLVARIIAQEPKNCAYTELFAGLSPDVTEKNSGGWIVPFGRLEKGRADIWDEELAKKYWEWTMGELRPYLA</sequence>
<name>A0A8H6K261_9PEZI</name>
<comment type="caution">
    <text evidence="3">The sequence shown here is derived from an EMBL/GenBank/DDBJ whole genome shotgun (WGS) entry which is preliminary data.</text>
</comment>
<dbReference type="Gene3D" id="3.40.50.720">
    <property type="entry name" value="NAD(P)-binding Rossmann-like Domain"/>
    <property type="match status" value="1"/>
</dbReference>
<proteinExistence type="predicted"/>
<dbReference type="SUPFAM" id="SSF51735">
    <property type="entry name" value="NAD(P)-binding Rossmann-fold domains"/>
    <property type="match status" value="1"/>
</dbReference>